<accession>A0A225NLA7</accession>
<organism evidence="7 8">
    <name type="scientific">Marinibacterium profundimaris</name>
    <dbReference type="NCBI Taxonomy" id="1679460"/>
    <lineage>
        <taxon>Bacteria</taxon>
        <taxon>Pseudomonadati</taxon>
        <taxon>Pseudomonadota</taxon>
        <taxon>Alphaproteobacteria</taxon>
        <taxon>Rhodobacterales</taxon>
        <taxon>Paracoccaceae</taxon>
        <taxon>Marinibacterium</taxon>
    </lineage>
</organism>
<dbReference type="SUPFAM" id="SSF47741">
    <property type="entry name" value="CO dehydrogenase ISP C-domain like"/>
    <property type="match status" value="1"/>
</dbReference>
<feature type="domain" description="2Fe-2S ferredoxin-type" evidence="6">
    <location>
        <begin position="4"/>
        <end position="80"/>
    </location>
</feature>
<keyword evidence="2" id="KW-0479">Metal-binding</keyword>
<dbReference type="PROSITE" id="PS51085">
    <property type="entry name" value="2FE2S_FER_2"/>
    <property type="match status" value="1"/>
</dbReference>
<keyword evidence="8" id="KW-1185">Reference proteome</keyword>
<dbReference type="Pfam" id="PF00111">
    <property type="entry name" value="Fer2"/>
    <property type="match status" value="1"/>
</dbReference>
<dbReference type="OrthoDB" id="9792018at2"/>
<reference evidence="7 8" key="1">
    <citation type="submission" date="2013-04" db="EMBL/GenBank/DDBJ databases">
        <title>Oceanicola sp. 22II1-22F33 Genome Sequencing.</title>
        <authorList>
            <person name="Lai Q."/>
            <person name="Li G."/>
            <person name="Shao Z."/>
        </authorList>
    </citation>
    <scope>NUCLEOTIDE SEQUENCE [LARGE SCALE GENOMIC DNA]</scope>
    <source>
        <strain evidence="7 8">22II1-22F33</strain>
    </source>
</reference>
<dbReference type="EMBL" id="AQQR01000003">
    <property type="protein sequence ID" value="OWU74909.1"/>
    <property type="molecule type" value="Genomic_DNA"/>
</dbReference>
<evidence type="ECO:0000256" key="4">
    <source>
        <dbReference type="ARBA" id="ARBA00023004"/>
    </source>
</evidence>
<comment type="caution">
    <text evidence="7">The sequence shown here is derived from an EMBL/GenBank/DDBJ whole genome shotgun (WGS) entry which is preliminary data.</text>
</comment>
<dbReference type="Gene3D" id="1.10.150.120">
    <property type="entry name" value="[2Fe-2S]-binding domain"/>
    <property type="match status" value="1"/>
</dbReference>
<dbReference type="SUPFAM" id="SSF54292">
    <property type="entry name" value="2Fe-2S ferredoxin-like"/>
    <property type="match status" value="1"/>
</dbReference>
<dbReference type="GO" id="GO:0046872">
    <property type="term" value="F:metal ion binding"/>
    <property type="evidence" value="ECO:0007669"/>
    <property type="project" value="UniProtKB-KW"/>
</dbReference>
<dbReference type="PROSITE" id="PS00197">
    <property type="entry name" value="2FE2S_FER_1"/>
    <property type="match status" value="1"/>
</dbReference>
<keyword evidence="3" id="KW-0560">Oxidoreductase</keyword>
<dbReference type="Pfam" id="PF01799">
    <property type="entry name" value="Fer2_2"/>
    <property type="match status" value="1"/>
</dbReference>
<keyword evidence="4" id="KW-0408">Iron</keyword>
<dbReference type="InterPro" id="IPR036884">
    <property type="entry name" value="2Fe-2S-bd_dom_sf"/>
</dbReference>
<evidence type="ECO:0000259" key="6">
    <source>
        <dbReference type="PROSITE" id="PS51085"/>
    </source>
</evidence>
<dbReference type="InterPro" id="IPR002888">
    <property type="entry name" value="2Fe-2S-bd"/>
</dbReference>
<dbReference type="InterPro" id="IPR001041">
    <property type="entry name" value="2Fe-2S_ferredoxin-type"/>
</dbReference>
<evidence type="ECO:0000256" key="3">
    <source>
        <dbReference type="ARBA" id="ARBA00023002"/>
    </source>
</evidence>
<evidence type="ECO:0000256" key="5">
    <source>
        <dbReference type="ARBA" id="ARBA00023014"/>
    </source>
</evidence>
<keyword evidence="1" id="KW-0001">2Fe-2S</keyword>
<dbReference type="AlphaFoldDB" id="A0A225NLA7"/>
<protein>
    <submittedName>
        <fullName evidence="7">Ferredoxin</fullName>
    </submittedName>
</protein>
<evidence type="ECO:0000313" key="7">
    <source>
        <dbReference type="EMBL" id="OWU74909.1"/>
    </source>
</evidence>
<dbReference type="FunFam" id="1.10.150.120:FF:000003">
    <property type="entry name" value="Carbon monoxide dehydrogenase, small subunit"/>
    <property type="match status" value="1"/>
</dbReference>
<evidence type="ECO:0000256" key="2">
    <source>
        <dbReference type="ARBA" id="ARBA00022723"/>
    </source>
</evidence>
<dbReference type="InterPro" id="IPR006058">
    <property type="entry name" value="2Fe2S_fd_BS"/>
</dbReference>
<dbReference type="Proteomes" id="UP000215377">
    <property type="component" value="Unassembled WGS sequence"/>
</dbReference>
<dbReference type="CDD" id="cd00207">
    <property type="entry name" value="fer2"/>
    <property type="match status" value="1"/>
</dbReference>
<dbReference type="GO" id="GO:0016491">
    <property type="term" value="F:oxidoreductase activity"/>
    <property type="evidence" value="ECO:0007669"/>
    <property type="project" value="UniProtKB-KW"/>
</dbReference>
<sequence>MSKMHVTTTVNGDTVEFLADPRETLLDSLRDQLGLTGTKEGCGTGDCGACSVRLDGTLVCSCLVLGVEADGKRIDTIEGMSEDGALHPLQRKFIEHAALQCGFCTPGILIAAKALLEENSNPTEEEVRYWLAGNLCRCTGYDKIIRAVMDAAAELRQEAA</sequence>
<dbReference type="GO" id="GO:0051537">
    <property type="term" value="F:2 iron, 2 sulfur cluster binding"/>
    <property type="evidence" value="ECO:0007669"/>
    <property type="project" value="UniProtKB-KW"/>
</dbReference>
<dbReference type="InterPro" id="IPR051452">
    <property type="entry name" value="Diverse_Oxidoreductases"/>
</dbReference>
<dbReference type="PANTHER" id="PTHR44379">
    <property type="entry name" value="OXIDOREDUCTASE WITH IRON-SULFUR SUBUNIT"/>
    <property type="match status" value="1"/>
</dbReference>
<dbReference type="InterPro" id="IPR012675">
    <property type="entry name" value="Beta-grasp_dom_sf"/>
</dbReference>
<evidence type="ECO:0000313" key="8">
    <source>
        <dbReference type="Proteomes" id="UP000215377"/>
    </source>
</evidence>
<dbReference type="Gene3D" id="3.10.20.30">
    <property type="match status" value="1"/>
</dbReference>
<keyword evidence="5" id="KW-0411">Iron-sulfur</keyword>
<proteinExistence type="predicted"/>
<dbReference type="FunFam" id="3.10.20.30:FF:000020">
    <property type="entry name" value="Xanthine dehydrogenase iron-sulfur subunit"/>
    <property type="match status" value="1"/>
</dbReference>
<name>A0A225NLA7_9RHOB</name>
<evidence type="ECO:0000256" key="1">
    <source>
        <dbReference type="ARBA" id="ARBA00022714"/>
    </source>
</evidence>
<gene>
    <name evidence="7" type="ORF">ATO3_10130</name>
</gene>
<dbReference type="InterPro" id="IPR036010">
    <property type="entry name" value="2Fe-2S_ferredoxin-like_sf"/>
</dbReference>
<dbReference type="RefSeq" id="WP_088649726.1">
    <property type="nucleotide sequence ID" value="NZ_AQQR01000003.1"/>
</dbReference>
<dbReference type="PANTHER" id="PTHR44379:SF5">
    <property type="entry name" value="OXIDOREDUCTASE WITH IRON-SULFUR SUBUNIT"/>
    <property type="match status" value="1"/>
</dbReference>